<protein>
    <submittedName>
        <fullName evidence="1">Uncharacterized protein</fullName>
    </submittedName>
</protein>
<gene>
    <name evidence="1" type="ORF">MM415B02034_0005</name>
</gene>
<dbReference type="EMBL" id="MT141165">
    <property type="protein sequence ID" value="QJA55544.1"/>
    <property type="molecule type" value="Genomic_DNA"/>
</dbReference>
<sequence length="877" mass="96070">MAITRRTGGLDTEMTKYLKSLIFGLLALFIAAGATAQDLPKDPHQSKTFLFVKPLDRISPALFLDGDAVTELENMRRPAPGVPRGWERRSGQTPYNSTAIAAAEVKGLAQYVNVEHDIDAFFAQCDAKLWTGTTSPPGNVPNADSFGNPAYTFDTGASPFFAESFGDEIVFAAKGTTPFAWSGGTTYPDRVFVKQDSGNTLYVDRTNQVTDKRADTYSPWLTTVHTGASNYAFIGFRRPVTGFQLEFVPGAVNAVASANSVWQRSNNGEWGHVGTISDGTASGGAANAVNGHITFDSATTEVPYLLPGTREHLYWYRIGVTVDQTAGVKVARIIVNDICTEITNLWSGLFQITVGTALSSVTGYTDYTGEVTDGTDVEYVDLSGLATTNRLYVGFLQPAFGIFLNITSDSGNQGTPLNANVEYWNGSDADWAFVSGATHDGTAASLGGANIALHHAGVLQWEGQNIDEDKTTLPGFLTALYRYRLSWNATVPSSVYVYEVAQCEKPDIIPPFYEYEGVVEHANRAMWWGGPDKKRMYFSQENKSYVHNGPKAGRTPRIFGPGDINVAQRLSSYLLVSTKNPYRLYLMQGKIPSKFDELLIADHVGVVAPHTLKAINDGVGMFFQDKKISAAVFMGPDGFYMCNGPTPIKIAGEMGDYFDTGSTPYIEPAYMHLSYSWLNYRTKTYHTAVPLNVQNSNTVQTTLNYELVWCWASNESYDRYKRNSPARCGLDVFGYNNQRMPYIGDYNGKVHRADYGGTDNNNIITHHLKTGQFSLGEHFNYVWHPFEIYLKAKAQTVGDIEILLYPDGADSGVTPGGINTISLINSGRGYASGSISGVSDVEQLGLRLRSGVSDSELGVNMQVYGYTVEGYPLYETP</sequence>
<organism evidence="1">
    <name type="scientific">viral metagenome</name>
    <dbReference type="NCBI Taxonomy" id="1070528"/>
    <lineage>
        <taxon>unclassified sequences</taxon>
        <taxon>metagenomes</taxon>
        <taxon>organismal metagenomes</taxon>
    </lineage>
</organism>
<dbReference type="AlphaFoldDB" id="A0A6M3IDR3"/>
<evidence type="ECO:0000313" key="1">
    <source>
        <dbReference type="EMBL" id="QJA55544.1"/>
    </source>
</evidence>
<proteinExistence type="predicted"/>
<accession>A0A6M3IDR3</accession>
<name>A0A6M3IDR3_9ZZZZ</name>
<reference evidence="1" key="1">
    <citation type="submission" date="2020-03" db="EMBL/GenBank/DDBJ databases">
        <title>The deep terrestrial virosphere.</title>
        <authorList>
            <person name="Holmfeldt K."/>
            <person name="Nilsson E."/>
            <person name="Simone D."/>
            <person name="Lopez-Fernandez M."/>
            <person name="Wu X."/>
            <person name="de Brujin I."/>
            <person name="Lundin D."/>
            <person name="Andersson A."/>
            <person name="Bertilsson S."/>
            <person name="Dopson M."/>
        </authorList>
    </citation>
    <scope>NUCLEOTIDE SEQUENCE</scope>
    <source>
        <strain evidence="1">MM415B02034</strain>
    </source>
</reference>